<dbReference type="GO" id="GO:0006420">
    <property type="term" value="P:arginyl-tRNA aminoacylation"/>
    <property type="evidence" value="ECO:0007669"/>
    <property type="project" value="InterPro"/>
</dbReference>
<proteinExistence type="inferred from homology"/>
<dbReference type="Gene3D" id="1.10.730.10">
    <property type="entry name" value="Isoleucyl-tRNA Synthetase, Domain 1"/>
    <property type="match status" value="1"/>
</dbReference>
<dbReference type="InterPro" id="IPR001278">
    <property type="entry name" value="Arg-tRNA-ligase"/>
</dbReference>
<keyword evidence="6" id="KW-1185">Reference proteome</keyword>
<dbReference type="Gene3D" id="3.40.50.620">
    <property type="entry name" value="HUPs"/>
    <property type="match status" value="1"/>
</dbReference>
<dbReference type="OrthoDB" id="6776644at2759"/>
<keyword evidence="1" id="KW-0648">Protein biosynthesis</keyword>
<dbReference type="Pfam" id="PF00750">
    <property type="entry name" value="tRNA-synt_1d"/>
    <property type="match status" value="1"/>
</dbReference>
<dbReference type="GO" id="GO:0005524">
    <property type="term" value="F:ATP binding"/>
    <property type="evidence" value="ECO:0007669"/>
    <property type="project" value="UniProtKB-KW"/>
</dbReference>
<dbReference type="InterPro" id="IPR036695">
    <property type="entry name" value="Arg-tRNA-synth_N_sf"/>
</dbReference>
<sequence>MKELKTKYGIHPPQKFTYISKYPQLVEDYLHLIITGTLIAVVIGIAIYYFTTKSNNSKIINETKGQTTEKKVQQLQQQLNHIKEELNKPENLFEKNDFFTNLIGLEEILGKISQLNSQKQEEFIRELENFIKKVEKKLKDKNEPISGTFKLGKEMVNTPLFDIKFKKKDISRQESEKDFYFEKDNSNFELKPLEKAELEISYIGEKEKSPIHFGDFALTLALPISHQTRQNPYQTAQEIVKITALPGLEWDITQQGYINFHLPLDYYQHFFRETFEKKGQNLRKKQKDIRINIEYVSTNPTGYLHLAHFRHAFVGNALANVYQFLGYQIIREYYINDRGGQIISLINSVYHFYHQFQGISQPNPAEIAYAGKSSQEIARKLLEKWGNKYINKELNQEDLAHSRRRRQRPRADHHGFVARLKSACALLGYKPKVLQITLIQMVSLLTRDNQTKRFSKRAGNTIELTEALEYMDKDQLIFFLLEKDPNQPISLNVELLKENKEKTRLYYIQYAHARCHQIFQKAQA</sequence>
<gene>
    <name evidence="5" type="ORF">FWILDA_LOCUS348</name>
</gene>
<dbReference type="PANTHER" id="PTHR11956">
    <property type="entry name" value="ARGINYL-TRNA SYNTHETASE"/>
    <property type="match status" value="1"/>
</dbReference>
<dbReference type="Gene3D" id="3.30.1360.70">
    <property type="entry name" value="Arginyl tRNA synthetase N-terminal domain"/>
    <property type="match status" value="1"/>
</dbReference>
<keyword evidence="2" id="KW-0175">Coiled coil</keyword>
<keyword evidence="1" id="KW-0030">Aminoacyl-tRNA synthetase</keyword>
<dbReference type="SMART" id="SM01016">
    <property type="entry name" value="Arg_tRNA_synt_N"/>
    <property type="match status" value="1"/>
</dbReference>
<feature type="coiled-coil region" evidence="2">
    <location>
        <begin position="65"/>
        <end position="92"/>
    </location>
</feature>
<comment type="caution">
    <text evidence="5">The sequence shown here is derived from an EMBL/GenBank/DDBJ whole genome shotgun (WGS) entry which is preliminary data.</text>
</comment>
<dbReference type="Pfam" id="PF03485">
    <property type="entry name" value="Arg_tRNA_synt_N"/>
    <property type="match status" value="1"/>
</dbReference>
<organism evidence="5 6">
    <name type="scientific">Funneliformis geosporum</name>
    <dbReference type="NCBI Taxonomy" id="1117311"/>
    <lineage>
        <taxon>Eukaryota</taxon>
        <taxon>Fungi</taxon>
        <taxon>Fungi incertae sedis</taxon>
        <taxon>Mucoromycota</taxon>
        <taxon>Glomeromycotina</taxon>
        <taxon>Glomeromycetes</taxon>
        <taxon>Glomerales</taxon>
        <taxon>Glomeraceae</taxon>
        <taxon>Funneliformis</taxon>
    </lineage>
</organism>
<feature type="domain" description="Arginyl tRNA synthetase N-terminal" evidence="4">
    <location>
        <begin position="188"/>
        <end position="262"/>
    </location>
</feature>
<accession>A0A9W4WHF9</accession>
<dbReference type="GO" id="GO:0005737">
    <property type="term" value="C:cytoplasm"/>
    <property type="evidence" value="ECO:0007669"/>
    <property type="project" value="InterPro"/>
</dbReference>
<keyword evidence="3" id="KW-0472">Membrane</keyword>
<feature type="transmembrane region" description="Helical" evidence="3">
    <location>
        <begin position="29"/>
        <end position="50"/>
    </location>
</feature>
<dbReference type="SUPFAM" id="SSF52374">
    <property type="entry name" value="Nucleotidylyl transferase"/>
    <property type="match status" value="2"/>
</dbReference>
<dbReference type="EMBL" id="CAMKVN010000022">
    <property type="protein sequence ID" value="CAI2162022.1"/>
    <property type="molecule type" value="Genomic_DNA"/>
</dbReference>
<evidence type="ECO:0000256" key="3">
    <source>
        <dbReference type="SAM" id="Phobius"/>
    </source>
</evidence>
<dbReference type="InterPro" id="IPR005148">
    <property type="entry name" value="Arg-tRNA-synth_N"/>
</dbReference>
<dbReference type="AlphaFoldDB" id="A0A9W4WHF9"/>
<evidence type="ECO:0000259" key="4">
    <source>
        <dbReference type="SMART" id="SM01016"/>
    </source>
</evidence>
<keyword evidence="1" id="KW-0436">Ligase</keyword>
<keyword evidence="3" id="KW-1133">Transmembrane helix</keyword>
<dbReference type="PANTHER" id="PTHR11956:SF5">
    <property type="entry name" value="ARGININE--TRNA LIGASE, CYTOPLASMIC"/>
    <property type="match status" value="1"/>
</dbReference>
<evidence type="ECO:0000313" key="5">
    <source>
        <dbReference type="EMBL" id="CAI2162022.1"/>
    </source>
</evidence>
<comment type="similarity">
    <text evidence="1">Belongs to the class-I aminoacyl-tRNA synthetase family.</text>
</comment>
<keyword evidence="3" id="KW-0812">Transmembrane</keyword>
<keyword evidence="1" id="KW-0067">ATP-binding</keyword>
<evidence type="ECO:0000256" key="2">
    <source>
        <dbReference type="SAM" id="Coils"/>
    </source>
</evidence>
<keyword evidence="1" id="KW-0547">Nucleotide-binding</keyword>
<protein>
    <submittedName>
        <fullName evidence="5">2933_t:CDS:1</fullName>
    </submittedName>
</protein>
<reference evidence="5" key="1">
    <citation type="submission" date="2022-08" db="EMBL/GenBank/DDBJ databases">
        <authorList>
            <person name="Kallberg Y."/>
            <person name="Tangrot J."/>
            <person name="Rosling A."/>
        </authorList>
    </citation>
    <scope>NUCLEOTIDE SEQUENCE</scope>
    <source>
        <strain evidence="5">Wild A</strain>
    </source>
</reference>
<dbReference type="Proteomes" id="UP001153678">
    <property type="component" value="Unassembled WGS sequence"/>
</dbReference>
<dbReference type="InterPro" id="IPR035684">
    <property type="entry name" value="ArgRS_core"/>
</dbReference>
<dbReference type="PRINTS" id="PR01038">
    <property type="entry name" value="TRNASYNTHARG"/>
</dbReference>
<dbReference type="SUPFAM" id="SSF55190">
    <property type="entry name" value="Arginyl-tRNA synthetase (ArgRS), N-terminal 'additional' domain"/>
    <property type="match status" value="1"/>
</dbReference>
<evidence type="ECO:0000256" key="1">
    <source>
        <dbReference type="RuleBase" id="RU363038"/>
    </source>
</evidence>
<name>A0A9W4WHF9_9GLOM</name>
<evidence type="ECO:0000313" key="6">
    <source>
        <dbReference type="Proteomes" id="UP001153678"/>
    </source>
</evidence>
<dbReference type="InterPro" id="IPR014729">
    <property type="entry name" value="Rossmann-like_a/b/a_fold"/>
</dbReference>
<dbReference type="GO" id="GO:0004814">
    <property type="term" value="F:arginine-tRNA ligase activity"/>
    <property type="evidence" value="ECO:0007669"/>
    <property type="project" value="InterPro"/>
</dbReference>